<feature type="transmembrane region" description="Helical" evidence="8">
    <location>
        <begin position="990"/>
        <end position="1009"/>
    </location>
</feature>
<feature type="transmembrane region" description="Helical" evidence="8">
    <location>
        <begin position="466"/>
        <end position="491"/>
    </location>
</feature>
<dbReference type="SUPFAM" id="SSF82866">
    <property type="entry name" value="Multidrug efflux transporter AcrB transmembrane domain"/>
    <property type="match status" value="2"/>
</dbReference>
<feature type="transmembrane region" description="Helical" evidence="8">
    <location>
        <begin position="333"/>
        <end position="352"/>
    </location>
</feature>
<feature type="transmembrane region" description="Helical" evidence="8">
    <location>
        <begin position="357"/>
        <end position="376"/>
    </location>
</feature>
<evidence type="ECO:0000256" key="6">
    <source>
        <dbReference type="ARBA" id="ARBA00022989"/>
    </source>
</evidence>
<dbReference type="InterPro" id="IPR027463">
    <property type="entry name" value="AcrB_DN_DC_subdom"/>
</dbReference>
<keyword evidence="5 8" id="KW-0812">Transmembrane</keyword>
<dbReference type="Proteomes" id="UP001204151">
    <property type="component" value="Unassembled WGS sequence"/>
</dbReference>
<comment type="caution">
    <text evidence="9">The sequence shown here is derived from an EMBL/GenBank/DDBJ whole genome shotgun (WGS) entry which is preliminary data.</text>
</comment>
<evidence type="ECO:0000256" key="8">
    <source>
        <dbReference type="SAM" id="Phobius"/>
    </source>
</evidence>
<comment type="similarity">
    <text evidence="2">Belongs to the resistance-nodulation-cell division (RND) (TC 2.A.6) family.</text>
</comment>
<dbReference type="PANTHER" id="PTHR32063:SF12">
    <property type="entry name" value="CATION EFFLUX SYSTEM PROTEIN"/>
    <property type="match status" value="1"/>
</dbReference>
<dbReference type="Gene3D" id="3.30.2090.10">
    <property type="entry name" value="Multidrug efflux transporter AcrB TolC docking domain, DN and DC subdomains"/>
    <property type="match status" value="2"/>
</dbReference>
<feature type="transmembrane region" description="Helical" evidence="8">
    <location>
        <begin position="388"/>
        <end position="409"/>
    </location>
</feature>
<dbReference type="SUPFAM" id="SSF82714">
    <property type="entry name" value="Multidrug efflux transporter AcrB TolC docking domain, DN and DC subdomains"/>
    <property type="match status" value="2"/>
</dbReference>
<evidence type="ECO:0000256" key="1">
    <source>
        <dbReference type="ARBA" id="ARBA00004651"/>
    </source>
</evidence>
<keyword evidence="6 8" id="KW-1133">Transmembrane helix</keyword>
<feature type="transmembrane region" description="Helical" evidence="8">
    <location>
        <begin position="430"/>
        <end position="454"/>
    </location>
</feature>
<dbReference type="PRINTS" id="PR00702">
    <property type="entry name" value="ACRIFLAVINRP"/>
</dbReference>
<dbReference type="Gene3D" id="3.30.70.1430">
    <property type="entry name" value="Multidrug efflux transporter AcrB pore domain"/>
    <property type="match status" value="2"/>
</dbReference>
<dbReference type="EMBL" id="JANUGW010000020">
    <property type="protein sequence ID" value="MCS0584352.1"/>
    <property type="molecule type" value="Genomic_DNA"/>
</dbReference>
<evidence type="ECO:0000313" key="10">
    <source>
        <dbReference type="Proteomes" id="UP001204151"/>
    </source>
</evidence>
<evidence type="ECO:0000256" key="2">
    <source>
        <dbReference type="ARBA" id="ARBA00010942"/>
    </source>
</evidence>
<evidence type="ECO:0000256" key="4">
    <source>
        <dbReference type="ARBA" id="ARBA00022475"/>
    </source>
</evidence>
<feature type="transmembrane region" description="Helical" evidence="8">
    <location>
        <begin position="526"/>
        <end position="545"/>
    </location>
</feature>
<dbReference type="Gene3D" id="3.30.70.1440">
    <property type="entry name" value="Multidrug efflux transporter AcrB pore domain"/>
    <property type="match status" value="1"/>
</dbReference>
<dbReference type="PANTHER" id="PTHR32063">
    <property type="match status" value="1"/>
</dbReference>
<comment type="subcellular location">
    <subcellularLocation>
        <location evidence="1">Cell membrane</location>
        <topology evidence="1">Multi-pass membrane protein</topology>
    </subcellularLocation>
</comment>
<evidence type="ECO:0000256" key="7">
    <source>
        <dbReference type="ARBA" id="ARBA00023136"/>
    </source>
</evidence>
<organism evidence="9 10">
    <name type="scientific">Massilia pinisoli</name>
    <dbReference type="NCBI Taxonomy" id="1772194"/>
    <lineage>
        <taxon>Bacteria</taxon>
        <taxon>Pseudomonadati</taxon>
        <taxon>Pseudomonadota</taxon>
        <taxon>Betaproteobacteria</taxon>
        <taxon>Burkholderiales</taxon>
        <taxon>Oxalobacteraceae</taxon>
        <taxon>Telluria group</taxon>
        <taxon>Massilia</taxon>
    </lineage>
</organism>
<dbReference type="Pfam" id="PF00873">
    <property type="entry name" value="ACR_tran"/>
    <property type="match status" value="1"/>
</dbReference>
<name>A0ABT1ZWN2_9BURK</name>
<sequence length="1045" mass="111230">MLARLIDAVLAQRVLVLFLTGCLAAVGWHALDDLPIEAFPDVQDVQVQVVTQLPGQAAEEVERVVTLPIERELAGVPRQTQLRSVSIGALSVVTLTFADGTDDYFARQQVTERLQNVVLPPGVQPSLAPLSTAVGEIYRYVVEAPGMDESEVRALQDWVLRPALRAVPGVADVVSFGGTVKEYQVRVDPLLLNRYGVTLDQVRQALTNASANTGGGLVKRGDEALVVRGIGIFDRIDDIGRTVVTASNGRTVLVGDVGEVTIGHRPRSGVVAFNQQGSVVEGIVQMTKGANASKVVAAVRAAVDAQGRKLPSGVRIRTIYDRSDLIGHTVRTVAENLALGAALVIAILVVFLGNWRAALIVAAVIPLSLLCAFIVLDARGIPANLISLGAVDFGIIIDSAVVLVEALLVRLHLQSHAARPRPAEATIKETLLALGRPILFAKAIIIVAFIPIYTFQRVEGKIFAPVAFTLSFAMLGALLLTMTLMPALLAWAQRVQPLRERPNTWLPRLQAAYERLLRRARAHRRAVFGVSAALLALTVLLTPLLGSEFLPKLDEGNLWLTIELPTSSALENTRAVENRVRAILQRYREVGNVVSHVGRPDDGTDPKGPNNIEILADLNPRTDWSFPDKDALVADIARRIHALPGVPTNFSQVIEDNVEEALSGVKGEIAIKIYGPDLAVLGRTGDRIAAILRTIPGAADVEAVRIGGQSELDIAVDRDRAARLGLNVGDVNAAIQAALGGIAVSQYYEGDRRFDLTLRLAEKDRTSLDSIGALQIGLPGGAGSVRLADVARIETRQGAARIAREDGQRNASVKANLLGRDQGSFVAEAQAKVAEQVHLPPGYQIAWGGQFENQQRAARRLRVIVPLTAFLIFALLFGAFRSMARALLVLAIVPFTLVGAVAGLALAGLHFSISAAVGLIAVAGISVQNGVIMVEQIVEAAQTGQSPWDSAVDGAVARLRPILMTALMAGLGLLPAAMSHGVGSETQRPFAVVIVGGVVSATVFTLLLLPLAYPWFAARGAAPAHPHPKNEGAAIDADGARECVH</sequence>
<dbReference type="InterPro" id="IPR001036">
    <property type="entry name" value="Acrflvin-R"/>
</dbReference>
<dbReference type="InterPro" id="IPR004763">
    <property type="entry name" value="CusA-like"/>
</dbReference>
<proteinExistence type="inferred from homology"/>
<dbReference type="Gene3D" id="1.20.1640.10">
    <property type="entry name" value="Multidrug efflux transporter AcrB transmembrane domain"/>
    <property type="match status" value="2"/>
</dbReference>
<feature type="transmembrane region" description="Helical" evidence="8">
    <location>
        <begin position="887"/>
        <end position="909"/>
    </location>
</feature>
<dbReference type="RefSeq" id="WP_258818913.1">
    <property type="nucleotide sequence ID" value="NZ_JANUGW010000020.1"/>
</dbReference>
<accession>A0ABT1ZWN2</accession>
<evidence type="ECO:0000256" key="3">
    <source>
        <dbReference type="ARBA" id="ARBA00022448"/>
    </source>
</evidence>
<gene>
    <name evidence="9" type="ORF">NX784_22430</name>
</gene>
<evidence type="ECO:0000256" key="5">
    <source>
        <dbReference type="ARBA" id="ARBA00022692"/>
    </source>
</evidence>
<dbReference type="Gene3D" id="3.30.70.1320">
    <property type="entry name" value="Multidrug efflux transporter AcrB pore domain like"/>
    <property type="match status" value="1"/>
</dbReference>
<dbReference type="NCBIfam" id="TIGR00914">
    <property type="entry name" value="2A0601"/>
    <property type="match status" value="1"/>
</dbReference>
<keyword evidence="7 8" id="KW-0472">Membrane</keyword>
<protein>
    <submittedName>
        <fullName evidence="9">CusA/CzcA family heavy metal efflux RND transporter</fullName>
    </submittedName>
</protein>
<feature type="transmembrane region" description="Helical" evidence="8">
    <location>
        <begin position="959"/>
        <end position="978"/>
    </location>
</feature>
<keyword evidence="10" id="KW-1185">Reference proteome</keyword>
<keyword evidence="3" id="KW-0813">Transport</keyword>
<evidence type="ECO:0000313" key="9">
    <source>
        <dbReference type="EMBL" id="MCS0584352.1"/>
    </source>
</evidence>
<keyword evidence="4" id="KW-1003">Cell membrane</keyword>
<feature type="transmembrane region" description="Helical" evidence="8">
    <location>
        <begin position="863"/>
        <end position="880"/>
    </location>
</feature>
<reference evidence="9 10" key="1">
    <citation type="submission" date="2022-08" db="EMBL/GenBank/DDBJ databases">
        <title>Reclassification of Massilia species as members of the genera Telluria, Duganella, Pseudoduganella, Mokoshia gen. nov. and Zemynaea gen. nov. using orthogonal and non-orthogonal genome-based approaches.</title>
        <authorList>
            <person name="Bowman J.P."/>
        </authorList>
    </citation>
    <scope>NUCLEOTIDE SEQUENCE [LARGE SCALE GENOMIC DNA]</scope>
    <source>
        <strain evidence="9 10">JCM 31316</strain>
    </source>
</reference>
<dbReference type="SUPFAM" id="SSF82693">
    <property type="entry name" value="Multidrug efflux transporter AcrB pore domain, PN1, PN2, PC1 and PC2 subdomains"/>
    <property type="match status" value="3"/>
</dbReference>